<proteinExistence type="predicted"/>
<protein>
    <submittedName>
        <fullName evidence="1">Uncharacterized protein</fullName>
    </submittedName>
</protein>
<evidence type="ECO:0000313" key="2">
    <source>
        <dbReference type="Proteomes" id="UP001142462"/>
    </source>
</evidence>
<dbReference type="RefSeq" id="WP_271173905.1">
    <property type="nucleotide sequence ID" value="NZ_BSEJ01000011.1"/>
</dbReference>
<dbReference type="Proteomes" id="UP001142462">
    <property type="component" value="Unassembled WGS sequence"/>
</dbReference>
<dbReference type="AlphaFoldDB" id="A0A9W6LWW3"/>
<evidence type="ECO:0000313" key="1">
    <source>
        <dbReference type="EMBL" id="GLJ62214.1"/>
    </source>
</evidence>
<keyword evidence="2" id="KW-1185">Reference proteome</keyword>
<comment type="caution">
    <text evidence="1">The sequence shown here is derived from an EMBL/GenBank/DDBJ whole genome shotgun (WGS) entry which is preliminary data.</text>
</comment>
<dbReference type="EMBL" id="BSEJ01000011">
    <property type="protein sequence ID" value="GLJ62214.1"/>
    <property type="molecule type" value="Genomic_DNA"/>
</dbReference>
<accession>A0A9W6LWW3</accession>
<gene>
    <name evidence="1" type="ORF">GCM10017576_23440</name>
</gene>
<reference evidence="1" key="2">
    <citation type="submission" date="2023-01" db="EMBL/GenBank/DDBJ databases">
        <authorList>
            <person name="Sun Q."/>
            <person name="Evtushenko L."/>
        </authorList>
    </citation>
    <scope>NUCLEOTIDE SEQUENCE</scope>
    <source>
        <strain evidence="1">VKM Ac-1020</strain>
    </source>
</reference>
<organism evidence="1 2">
    <name type="scientific">Microbacterium barkeri</name>
    <dbReference type="NCBI Taxonomy" id="33917"/>
    <lineage>
        <taxon>Bacteria</taxon>
        <taxon>Bacillati</taxon>
        <taxon>Actinomycetota</taxon>
        <taxon>Actinomycetes</taxon>
        <taxon>Micrococcales</taxon>
        <taxon>Microbacteriaceae</taxon>
        <taxon>Microbacterium</taxon>
    </lineage>
</organism>
<name>A0A9W6LWW3_9MICO</name>
<reference evidence="1" key="1">
    <citation type="journal article" date="2014" name="Int. J. Syst. Evol. Microbiol.">
        <title>Complete genome sequence of Corynebacterium casei LMG S-19264T (=DSM 44701T), isolated from a smear-ripened cheese.</title>
        <authorList>
            <consortium name="US DOE Joint Genome Institute (JGI-PGF)"/>
            <person name="Walter F."/>
            <person name="Albersmeier A."/>
            <person name="Kalinowski J."/>
            <person name="Ruckert C."/>
        </authorList>
    </citation>
    <scope>NUCLEOTIDE SEQUENCE</scope>
    <source>
        <strain evidence="1">VKM Ac-1020</strain>
    </source>
</reference>
<sequence length="63" mass="7295">MEQQPLLGEKVGFHAFLEWERPDPCWGRCSYCAAGEYRYEDEEVAEKVLALLRKWSSICADAL</sequence>